<dbReference type="PANTHER" id="PTHR10000:SF55">
    <property type="entry name" value="5-AMINO-6-(5-PHOSPHO-D-RIBITYLAMINO)URACIL PHOSPHATASE YCSE"/>
    <property type="match status" value="1"/>
</dbReference>
<dbReference type="Gene3D" id="3.40.50.1000">
    <property type="entry name" value="HAD superfamily/HAD-like"/>
    <property type="match status" value="1"/>
</dbReference>
<dbReference type="SFLD" id="SFLDG01140">
    <property type="entry name" value="C2.B:_Phosphomannomutase_and_P"/>
    <property type="match status" value="1"/>
</dbReference>
<dbReference type="RefSeq" id="WP_183673839.1">
    <property type="nucleotide sequence ID" value="NZ_CBCRYX010000007.1"/>
</dbReference>
<dbReference type="GO" id="GO:0016791">
    <property type="term" value="F:phosphatase activity"/>
    <property type="evidence" value="ECO:0007669"/>
    <property type="project" value="TreeGrafter"/>
</dbReference>
<sequence length="280" mass="31477">MKAVAIDLDSTALTNDGKFSDHLKRTIETLHENGTLVFIATGRSMKSLKTKIPEDLPVDGFVAASGVVVMADGKTLRNSTFKKETVEEVISIARDQHVYYEINTTNDGPFTFKEDKEYSLEDLLHPPEEDVLAYETIGANRSIKDSNQWVDTVDLEDVIKLYFFSNSKDKINKFYKTLDNNSEKNTKYALYQTAAHNSEIMVPGVDKATGLKVLSKYFNIELSDIHVFGDSMNDIPMFKVAGKSIAMKNAINELKLLSDDITEHTNDDDGLARYIEAHYL</sequence>
<protein>
    <recommendedName>
        <fullName evidence="3">Cof-type HAD-IIB family hydrolase</fullName>
    </recommendedName>
</protein>
<dbReference type="NCBIfam" id="TIGR00099">
    <property type="entry name" value="Cof-subfamily"/>
    <property type="match status" value="1"/>
</dbReference>
<dbReference type="AlphaFoldDB" id="A0A9Q2CYU8"/>
<reference evidence="1 2" key="1">
    <citation type="submission" date="2020-08" db="EMBL/GenBank/DDBJ databases">
        <title>Genomic Encyclopedia of Type Strains, Phase IV (KMG-IV): sequencing the most valuable type-strain genomes for metagenomic binning, comparative biology and taxonomic classification.</title>
        <authorList>
            <person name="Goeker M."/>
        </authorList>
    </citation>
    <scope>NUCLEOTIDE SEQUENCE [LARGE SCALE GENOMIC DNA]</scope>
    <source>
        <strain evidence="1 2">DSM 19163</strain>
    </source>
</reference>
<dbReference type="Gene3D" id="3.30.1240.10">
    <property type="match status" value="1"/>
</dbReference>
<dbReference type="EMBL" id="JACHHF010000004">
    <property type="protein sequence ID" value="MBB5176014.1"/>
    <property type="molecule type" value="Genomic_DNA"/>
</dbReference>
<dbReference type="GO" id="GO:0005829">
    <property type="term" value="C:cytosol"/>
    <property type="evidence" value="ECO:0007669"/>
    <property type="project" value="TreeGrafter"/>
</dbReference>
<proteinExistence type="predicted"/>
<evidence type="ECO:0000313" key="2">
    <source>
        <dbReference type="Proteomes" id="UP000579136"/>
    </source>
</evidence>
<accession>A0A9Q2CYU8</accession>
<dbReference type="SFLD" id="SFLDS00003">
    <property type="entry name" value="Haloacid_Dehalogenase"/>
    <property type="match status" value="1"/>
</dbReference>
<evidence type="ECO:0000313" key="1">
    <source>
        <dbReference type="EMBL" id="MBB5176014.1"/>
    </source>
</evidence>
<organism evidence="1 2">
    <name type="scientific">Nosocomiicoccus ampullae</name>
    <dbReference type="NCBI Taxonomy" id="489910"/>
    <lineage>
        <taxon>Bacteria</taxon>
        <taxon>Bacillati</taxon>
        <taxon>Bacillota</taxon>
        <taxon>Bacilli</taxon>
        <taxon>Bacillales</taxon>
        <taxon>Staphylococcaceae</taxon>
        <taxon>Nosocomiicoccus</taxon>
    </lineage>
</organism>
<dbReference type="InterPro" id="IPR006379">
    <property type="entry name" value="HAD-SF_hydro_IIB"/>
</dbReference>
<comment type="caution">
    <text evidence="1">The sequence shown here is derived from an EMBL/GenBank/DDBJ whole genome shotgun (WGS) entry which is preliminary data.</text>
</comment>
<dbReference type="Proteomes" id="UP000579136">
    <property type="component" value="Unassembled WGS sequence"/>
</dbReference>
<dbReference type="InterPro" id="IPR000150">
    <property type="entry name" value="Cof"/>
</dbReference>
<dbReference type="SUPFAM" id="SSF56784">
    <property type="entry name" value="HAD-like"/>
    <property type="match status" value="1"/>
</dbReference>
<gene>
    <name evidence="1" type="ORF">HNQ45_000898</name>
</gene>
<dbReference type="Pfam" id="PF08282">
    <property type="entry name" value="Hydrolase_3"/>
    <property type="match status" value="1"/>
</dbReference>
<dbReference type="PANTHER" id="PTHR10000">
    <property type="entry name" value="PHOSPHOSERINE PHOSPHATASE"/>
    <property type="match status" value="1"/>
</dbReference>
<dbReference type="InterPro" id="IPR036412">
    <property type="entry name" value="HAD-like_sf"/>
</dbReference>
<dbReference type="NCBIfam" id="TIGR01484">
    <property type="entry name" value="HAD-SF-IIB"/>
    <property type="match status" value="1"/>
</dbReference>
<dbReference type="GO" id="GO:0000287">
    <property type="term" value="F:magnesium ion binding"/>
    <property type="evidence" value="ECO:0007669"/>
    <property type="project" value="TreeGrafter"/>
</dbReference>
<evidence type="ECO:0008006" key="3">
    <source>
        <dbReference type="Google" id="ProtNLM"/>
    </source>
</evidence>
<dbReference type="PROSITE" id="PS01229">
    <property type="entry name" value="COF_2"/>
    <property type="match status" value="1"/>
</dbReference>
<name>A0A9Q2CYU8_9STAP</name>
<dbReference type="InterPro" id="IPR023214">
    <property type="entry name" value="HAD_sf"/>
</dbReference>
<keyword evidence="2" id="KW-1185">Reference proteome</keyword>